<evidence type="ECO:0000256" key="1">
    <source>
        <dbReference type="ARBA" id="ARBA00007626"/>
    </source>
</evidence>
<reference evidence="4" key="2">
    <citation type="submission" date="2021-03" db="UniProtKB">
        <authorList>
            <consortium name="EnsemblPlants"/>
        </authorList>
    </citation>
    <scope>IDENTIFICATION</scope>
</reference>
<keyword evidence="2" id="KW-0677">Repeat</keyword>
<comment type="similarity">
    <text evidence="1">Belongs to the PPR family. P subfamily.</text>
</comment>
<dbReference type="Gene3D" id="1.25.40.10">
    <property type="entry name" value="Tetratricopeptide repeat domain"/>
    <property type="match status" value="1"/>
</dbReference>
<evidence type="ECO:0000256" key="2">
    <source>
        <dbReference type="ARBA" id="ARBA00022737"/>
    </source>
</evidence>
<evidence type="ECO:0000313" key="4">
    <source>
        <dbReference type="EnsemblPlants" id="AUR62005438-RA:cds"/>
    </source>
</evidence>
<dbReference type="InterPro" id="IPR002885">
    <property type="entry name" value="PPR_rpt"/>
</dbReference>
<keyword evidence="5" id="KW-1185">Reference proteome</keyword>
<dbReference type="PANTHER" id="PTHR47941">
    <property type="entry name" value="PENTATRICOPEPTIDE REPEAT-CONTAINING PROTEIN 3, MITOCHONDRIAL"/>
    <property type="match status" value="1"/>
</dbReference>
<reference evidence="4" key="1">
    <citation type="journal article" date="2017" name="Nature">
        <title>The genome of Chenopodium quinoa.</title>
        <authorList>
            <person name="Jarvis D.E."/>
            <person name="Ho Y.S."/>
            <person name="Lightfoot D.J."/>
            <person name="Schmoeckel S.M."/>
            <person name="Li B."/>
            <person name="Borm T.J.A."/>
            <person name="Ohyanagi H."/>
            <person name="Mineta K."/>
            <person name="Michell C.T."/>
            <person name="Saber N."/>
            <person name="Kharbatia N.M."/>
            <person name="Rupper R.R."/>
            <person name="Sharp A.R."/>
            <person name="Dally N."/>
            <person name="Boughton B.A."/>
            <person name="Woo Y.H."/>
            <person name="Gao G."/>
            <person name="Schijlen E.G.W.M."/>
            <person name="Guo X."/>
            <person name="Momin A.A."/>
            <person name="Negrao S."/>
            <person name="Al-Babili S."/>
            <person name="Gehring C."/>
            <person name="Roessner U."/>
            <person name="Jung C."/>
            <person name="Murphy K."/>
            <person name="Arold S.T."/>
            <person name="Gojobori T."/>
            <person name="van der Linden C.G."/>
            <person name="van Loo E.N."/>
            <person name="Jellen E.N."/>
            <person name="Maughan P.J."/>
            <person name="Tester M."/>
        </authorList>
    </citation>
    <scope>NUCLEOTIDE SEQUENCE [LARGE SCALE GENOMIC DNA]</scope>
    <source>
        <strain evidence="4">cv. PI 614886</strain>
    </source>
</reference>
<evidence type="ECO:0000313" key="5">
    <source>
        <dbReference type="Proteomes" id="UP000596660"/>
    </source>
</evidence>
<organism evidence="4 5">
    <name type="scientific">Chenopodium quinoa</name>
    <name type="common">Quinoa</name>
    <dbReference type="NCBI Taxonomy" id="63459"/>
    <lineage>
        <taxon>Eukaryota</taxon>
        <taxon>Viridiplantae</taxon>
        <taxon>Streptophyta</taxon>
        <taxon>Embryophyta</taxon>
        <taxon>Tracheophyta</taxon>
        <taxon>Spermatophyta</taxon>
        <taxon>Magnoliopsida</taxon>
        <taxon>eudicotyledons</taxon>
        <taxon>Gunneridae</taxon>
        <taxon>Pentapetalae</taxon>
        <taxon>Caryophyllales</taxon>
        <taxon>Chenopodiaceae</taxon>
        <taxon>Chenopodioideae</taxon>
        <taxon>Atripliceae</taxon>
        <taxon>Chenopodium</taxon>
    </lineage>
</organism>
<proteinExistence type="inferred from homology"/>
<feature type="repeat" description="PPR" evidence="3">
    <location>
        <begin position="95"/>
        <end position="129"/>
    </location>
</feature>
<evidence type="ECO:0008006" key="6">
    <source>
        <dbReference type="Google" id="ProtNLM"/>
    </source>
</evidence>
<accession>A0A803L0Q0</accession>
<dbReference type="AlphaFoldDB" id="A0A803L0Q0"/>
<dbReference type="InterPro" id="IPR011990">
    <property type="entry name" value="TPR-like_helical_dom_sf"/>
</dbReference>
<dbReference type="EnsemblPlants" id="AUR62005438-RA">
    <property type="protein sequence ID" value="AUR62005438-RA:cds"/>
    <property type="gene ID" value="AUR62005438"/>
</dbReference>
<protein>
    <recommendedName>
        <fullName evidence="6">Pentatricopeptide repeat-containing protein</fullName>
    </recommendedName>
</protein>
<sequence>MEPVIRPGPVDPSVLRLQTSHRSHDVWSGVADRVLSVREHMVSVGRLRVHGPPVIGPPFEGWHDLVEELLGVRPGHDDNACKVFDEMLEREVEPSVVTYNSLIGFMCKKGDVGKGKKLLDDMIRKRKHPNAVTYAHLMEGLCALGKHNEAKKMMFDMEYRGCKPRLTNFGVLMTDFSAKRQA</sequence>
<dbReference type="Proteomes" id="UP000596660">
    <property type="component" value="Unplaced"/>
</dbReference>
<dbReference type="Gramene" id="AUR62005438-RA">
    <property type="protein sequence ID" value="AUR62005438-RA:cds"/>
    <property type="gene ID" value="AUR62005438"/>
</dbReference>
<dbReference type="Pfam" id="PF13041">
    <property type="entry name" value="PPR_2"/>
    <property type="match status" value="1"/>
</dbReference>
<feature type="repeat" description="PPR" evidence="3">
    <location>
        <begin position="130"/>
        <end position="164"/>
    </location>
</feature>
<name>A0A803L0Q0_CHEQI</name>
<dbReference type="PROSITE" id="PS51375">
    <property type="entry name" value="PPR"/>
    <property type="match status" value="2"/>
</dbReference>
<evidence type="ECO:0000256" key="3">
    <source>
        <dbReference type="PROSITE-ProRule" id="PRU00708"/>
    </source>
</evidence>
<dbReference type="NCBIfam" id="TIGR00756">
    <property type="entry name" value="PPR"/>
    <property type="match status" value="2"/>
</dbReference>